<reference evidence="2 3" key="1">
    <citation type="submission" date="2019-08" db="EMBL/GenBank/DDBJ databases">
        <title>In-depth cultivation of the pig gut microbiome towards novel bacterial diversity and tailored functional studies.</title>
        <authorList>
            <person name="Wylensek D."/>
            <person name="Hitch T.C.A."/>
            <person name="Clavel T."/>
        </authorList>
    </citation>
    <scope>NUCLEOTIDE SEQUENCE [LARGE SCALE GENOMIC DNA]</scope>
    <source>
        <strain evidence="2 3">Oil+RF-744-GAM-WT-6</strain>
    </source>
</reference>
<protein>
    <submittedName>
        <fullName evidence="2">Uracil-DNA glycosylase family protein</fullName>
    </submittedName>
</protein>
<dbReference type="Proteomes" id="UP000461880">
    <property type="component" value="Unassembled WGS sequence"/>
</dbReference>
<proteinExistence type="predicted"/>
<dbReference type="EMBL" id="VUMN01000006">
    <property type="protein sequence ID" value="MSS58004.1"/>
    <property type="molecule type" value="Genomic_DNA"/>
</dbReference>
<evidence type="ECO:0000313" key="3">
    <source>
        <dbReference type="Proteomes" id="UP000461880"/>
    </source>
</evidence>
<dbReference type="Pfam" id="PF03167">
    <property type="entry name" value="UDG"/>
    <property type="match status" value="1"/>
</dbReference>
<organism evidence="2 3">
    <name type="scientific">Stecheria intestinalis</name>
    <dbReference type="NCBI Taxonomy" id="2606630"/>
    <lineage>
        <taxon>Bacteria</taxon>
        <taxon>Bacillati</taxon>
        <taxon>Bacillota</taxon>
        <taxon>Erysipelotrichia</taxon>
        <taxon>Erysipelotrichales</taxon>
        <taxon>Erysipelotrichaceae</taxon>
        <taxon>Stecheria</taxon>
    </lineage>
</organism>
<dbReference type="PANTHER" id="PTHR42160">
    <property type="entry name" value="URACIL-DNA GLYCOSYLASE SUPERFAMILY PROTEIN"/>
    <property type="match status" value="1"/>
</dbReference>
<name>A0A7X2NR23_9FIRM</name>
<keyword evidence="3" id="KW-1185">Reference proteome</keyword>
<dbReference type="PANTHER" id="PTHR42160:SF1">
    <property type="entry name" value="URACIL-DNA GLYCOSYLASE SUPERFAMILY PROTEIN"/>
    <property type="match status" value="1"/>
</dbReference>
<dbReference type="InterPro" id="IPR036895">
    <property type="entry name" value="Uracil-DNA_glycosylase-like_sf"/>
</dbReference>
<evidence type="ECO:0000259" key="1">
    <source>
        <dbReference type="SMART" id="SM00986"/>
    </source>
</evidence>
<dbReference type="RefSeq" id="WP_105303926.1">
    <property type="nucleotide sequence ID" value="NZ_VUMN01000006.1"/>
</dbReference>
<dbReference type="SMART" id="SM00987">
    <property type="entry name" value="UreE_C"/>
    <property type="match status" value="1"/>
</dbReference>
<dbReference type="AlphaFoldDB" id="A0A7X2NR23"/>
<dbReference type="InterPro" id="IPR005122">
    <property type="entry name" value="Uracil-DNA_glycosylase-like"/>
</dbReference>
<dbReference type="Gene3D" id="3.40.470.10">
    <property type="entry name" value="Uracil-DNA glycosylase-like domain"/>
    <property type="match status" value="1"/>
</dbReference>
<dbReference type="InterPro" id="IPR047124">
    <property type="entry name" value="HI_0220.2"/>
</dbReference>
<gene>
    <name evidence="2" type="ORF">FYJ51_03710</name>
</gene>
<dbReference type="CDD" id="cd10033">
    <property type="entry name" value="UDG_like"/>
    <property type="match status" value="1"/>
</dbReference>
<dbReference type="SMART" id="SM00986">
    <property type="entry name" value="UDG"/>
    <property type="match status" value="1"/>
</dbReference>
<comment type="caution">
    <text evidence="2">The sequence shown here is derived from an EMBL/GenBank/DDBJ whole genome shotgun (WGS) entry which is preliminary data.</text>
</comment>
<sequence length="205" mass="24148">MKTLEQVIQNIEQDPRNRSYTERHIPPIFQIHEHARILIVGQAPGRKAEESLIPFHDISGKVLMEWLGMSPEEFYGPDTSIMPMDFYYPGKGRSGDLPPRSFIAETYHADLLALMPEIELTVLIGRYACAYYLKSRQKQNLTETVRNYQEYLPEYFPITHPSPLNQRWRKNHPWFLDETIPALKEQVAFIRQENQKETEGRIKCW</sequence>
<dbReference type="SUPFAM" id="SSF52141">
    <property type="entry name" value="Uracil-DNA glycosylase-like"/>
    <property type="match status" value="1"/>
</dbReference>
<feature type="domain" description="Uracil-DNA glycosylase-like" evidence="1">
    <location>
        <begin position="28"/>
        <end position="184"/>
    </location>
</feature>
<evidence type="ECO:0000313" key="2">
    <source>
        <dbReference type="EMBL" id="MSS58004.1"/>
    </source>
</evidence>
<accession>A0A7X2NR23</accession>